<evidence type="ECO:0000256" key="4">
    <source>
        <dbReference type="RuleBase" id="RU000363"/>
    </source>
</evidence>
<keyword evidence="3" id="KW-0560">Oxidoreductase</keyword>
<evidence type="ECO:0000256" key="1">
    <source>
        <dbReference type="ARBA" id="ARBA00006484"/>
    </source>
</evidence>
<dbReference type="InterPro" id="IPR057326">
    <property type="entry name" value="KR_dom"/>
</dbReference>
<dbReference type="PRINTS" id="PR00080">
    <property type="entry name" value="SDRFAMILY"/>
</dbReference>
<dbReference type="InterPro" id="IPR036291">
    <property type="entry name" value="NAD(P)-bd_dom_sf"/>
</dbReference>
<dbReference type="SUPFAM" id="SSF51735">
    <property type="entry name" value="NAD(P)-binding Rossmann-fold domains"/>
    <property type="match status" value="1"/>
</dbReference>
<evidence type="ECO:0000256" key="5">
    <source>
        <dbReference type="SAM" id="MobiDB-lite"/>
    </source>
</evidence>
<evidence type="ECO:0000259" key="6">
    <source>
        <dbReference type="SMART" id="SM00822"/>
    </source>
</evidence>
<feature type="domain" description="Ketoreductase" evidence="6">
    <location>
        <begin position="8"/>
        <end position="187"/>
    </location>
</feature>
<dbReference type="PANTHER" id="PTHR43391:SF14">
    <property type="entry name" value="DEHYDROGENASE_REDUCTASE SDR FAMILY PROTEIN 7-LIKE"/>
    <property type="match status" value="1"/>
</dbReference>
<dbReference type="CDD" id="cd05233">
    <property type="entry name" value="SDR_c"/>
    <property type="match status" value="1"/>
</dbReference>
<protein>
    <submittedName>
        <fullName evidence="7">SDR family NAD(P)-dependent oxidoreductase</fullName>
    </submittedName>
</protein>
<dbReference type="InterPro" id="IPR020904">
    <property type="entry name" value="Sc_DH/Rdtase_CS"/>
</dbReference>
<dbReference type="InterPro" id="IPR002347">
    <property type="entry name" value="SDR_fam"/>
</dbReference>
<dbReference type="PRINTS" id="PR00081">
    <property type="entry name" value="GDHRDH"/>
</dbReference>
<evidence type="ECO:0000256" key="2">
    <source>
        <dbReference type="ARBA" id="ARBA00022857"/>
    </source>
</evidence>
<proteinExistence type="inferred from homology"/>
<keyword evidence="8" id="KW-1185">Reference proteome</keyword>
<dbReference type="Pfam" id="PF00106">
    <property type="entry name" value="adh_short"/>
    <property type="match status" value="1"/>
</dbReference>
<dbReference type="PROSITE" id="PS00061">
    <property type="entry name" value="ADH_SHORT"/>
    <property type="match status" value="1"/>
</dbReference>
<keyword evidence="2" id="KW-0521">NADP</keyword>
<dbReference type="RefSeq" id="WP_259611403.1">
    <property type="nucleotide sequence ID" value="NZ_CP091139.2"/>
</dbReference>
<dbReference type="Proteomes" id="UP001054811">
    <property type="component" value="Chromosome"/>
</dbReference>
<accession>A0ABY5NIE9</accession>
<feature type="compositionally biased region" description="Low complexity" evidence="5">
    <location>
        <begin position="237"/>
        <end position="261"/>
    </location>
</feature>
<dbReference type="EMBL" id="CP091139">
    <property type="protein sequence ID" value="UUT34871.1"/>
    <property type="molecule type" value="Genomic_DNA"/>
</dbReference>
<name>A0ABY5NIE9_9MICO</name>
<evidence type="ECO:0000313" key="8">
    <source>
        <dbReference type="Proteomes" id="UP001054811"/>
    </source>
</evidence>
<gene>
    <name evidence="7" type="ORF">L2X98_31155</name>
</gene>
<sequence length="443" mass="46517">MMEHVDGKVAVITGGSSGIGRGIALACARAGMSVVVTGRSGEHLAATQALFAEHGLDVHAMAVDVTDLAAMRAAADEVQRLFGRVDVLVNNAGIGLTGPVTAAAPSDWDWVIDVNIKGVGNGIQAFLPKIRAHGEGGAVVNTASMAGLMPIVAGLYSMTKAAVIALSEALHIELLEEGISVAAYCPGPTHSNIASAVANRPERYGRSGYPVPPKTFTDAARDQPYMSAEEAGNGCWPASAAATCSSSPTRSSGPASPSGTPRSRRHSRTSRSIGPGRRRSRSSWPPRCTTPSTGSRRRPHRPHCAEEAASDGSFGRVHIHRIADVDALGAHAEQRREHLAHEVLGHETLGARVRAGVDADVRGLVVQFDRQVVVVGLEGLAELVETGLIDAHGVLPGMCVPDPPTVGRIRARRRKRSRPAEGRVHATRAIREKRTILPPGGMI</sequence>
<dbReference type="Gene3D" id="3.40.50.720">
    <property type="entry name" value="NAD(P)-binding Rossmann-like Domain"/>
    <property type="match status" value="1"/>
</dbReference>
<dbReference type="SMART" id="SM00822">
    <property type="entry name" value="PKS_KR"/>
    <property type="match status" value="1"/>
</dbReference>
<comment type="similarity">
    <text evidence="1 4">Belongs to the short-chain dehydrogenases/reductases (SDR) family.</text>
</comment>
<reference evidence="7" key="1">
    <citation type="submission" date="2022-01" db="EMBL/GenBank/DDBJ databases">
        <title>Microbacterium eymi and Microbacterium rhizovicinus sp. nov., isolated from the rhizospheric soil of Elymus tsukushiensis, a plant native to the Dokdo Islands, Republic of Korea.</title>
        <authorList>
            <person name="Hwang Y.J."/>
        </authorList>
    </citation>
    <scope>NUCLEOTIDE SEQUENCE</scope>
    <source>
        <strain evidence="7">KUDC0405</strain>
    </source>
</reference>
<evidence type="ECO:0000313" key="7">
    <source>
        <dbReference type="EMBL" id="UUT34871.1"/>
    </source>
</evidence>
<organism evidence="7 8">
    <name type="scientific">Microbacterium elymi</name>
    <dbReference type="NCBI Taxonomy" id="2909587"/>
    <lineage>
        <taxon>Bacteria</taxon>
        <taxon>Bacillati</taxon>
        <taxon>Actinomycetota</taxon>
        <taxon>Actinomycetes</taxon>
        <taxon>Micrococcales</taxon>
        <taxon>Microbacteriaceae</taxon>
        <taxon>Microbacterium</taxon>
    </lineage>
</organism>
<feature type="compositionally biased region" description="Low complexity" evidence="5">
    <location>
        <begin position="282"/>
        <end position="293"/>
    </location>
</feature>
<dbReference type="PANTHER" id="PTHR43391">
    <property type="entry name" value="RETINOL DEHYDROGENASE-RELATED"/>
    <property type="match status" value="1"/>
</dbReference>
<evidence type="ECO:0000256" key="3">
    <source>
        <dbReference type="ARBA" id="ARBA00023002"/>
    </source>
</evidence>
<feature type="region of interest" description="Disordered" evidence="5">
    <location>
        <begin position="237"/>
        <end position="311"/>
    </location>
</feature>